<protein>
    <recommendedName>
        <fullName evidence="2">Peptidase S8/S53 domain-containing protein</fullName>
    </recommendedName>
</protein>
<gene>
    <name evidence="3" type="ORF">FJ657_04090</name>
</gene>
<organism evidence="3 4">
    <name type="scientific">Schumannella soli</name>
    <dbReference type="NCBI Taxonomy" id="2590779"/>
    <lineage>
        <taxon>Bacteria</taxon>
        <taxon>Bacillati</taxon>
        <taxon>Actinomycetota</taxon>
        <taxon>Actinomycetes</taxon>
        <taxon>Micrococcales</taxon>
        <taxon>Microbacteriaceae</taxon>
        <taxon>Schumannella</taxon>
    </lineage>
</organism>
<feature type="domain" description="Peptidase S8/S53" evidence="2">
    <location>
        <begin position="20"/>
        <end position="246"/>
    </location>
</feature>
<keyword evidence="4" id="KW-1185">Reference proteome</keyword>
<comment type="caution">
    <text evidence="3">The sequence shown here is derived from an EMBL/GenBank/DDBJ whole genome shotgun (WGS) entry which is preliminary data.</text>
</comment>
<dbReference type="Proteomes" id="UP000316252">
    <property type="component" value="Unassembled WGS sequence"/>
</dbReference>
<dbReference type="RefSeq" id="WP_141162360.1">
    <property type="nucleotide sequence ID" value="NZ_VHQG01000001.1"/>
</dbReference>
<reference evidence="3 4" key="1">
    <citation type="submission" date="2019-06" db="EMBL/GenBank/DDBJ databases">
        <authorList>
            <person name="Li F."/>
        </authorList>
    </citation>
    <scope>NUCLEOTIDE SEQUENCE [LARGE SCALE GENOMIC DNA]</scope>
    <source>
        <strain evidence="3 4">10F1D-1</strain>
    </source>
</reference>
<comment type="similarity">
    <text evidence="1">Belongs to the peptidase S8 family.</text>
</comment>
<accession>A0A506Y739</accession>
<proteinExistence type="inferred from homology"/>
<evidence type="ECO:0000259" key="2">
    <source>
        <dbReference type="Pfam" id="PF00082"/>
    </source>
</evidence>
<name>A0A506Y739_9MICO</name>
<dbReference type="OrthoDB" id="3644449at2"/>
<dbReference type="InterPro" id="IPR036852">
    <property type="entry name" value="Peptidase_S8/S53_dom_sf"/>
</dbReference>
<dbReference type="SUPFAM" id="SSF52743">
    <property type="entry name" value="Subtilisin-like"/>
    <property type="match status" value="1"/>
</dbReference>
<evidence type="ECO:0000313" key="4">
    <source>
        <dbReference type="Proteomes" id="UP000316252"/>
    </source>
</evidence>
<dbReference type="Gene3D" id="3.40.50.200">
    <property type="entry name" value="Peptidase S8/S53 domain"/>
    <property type="match status" value="1"/>
</dbReference>
<dbReference type="EMBL" id="VHQG01000001">
    <property type="protein sequence ID" value="TPW77835.1"/>
    <property type="molecule type" value="Genomic_DNA"/>
</dbReference>
<dbReference type="PROSITE" id="PS51892">
    <property type="entry name" value="SUBTILASE"/>
    <property type="match status" value="1"/>
</dbReference>
<evidence type="ECO:0000256" key="1">
    <source>
        <dbReference type="PROSITE-ProRule" id="PRU01240"/>
    </source>
</evidence>
<sequence length="264" mass="26320">MRGSADRRTSCAQRVRFACSGVEIGVIDSAINPDLAVFQGADLTVHEPAFCGGPAATTTATTDSVHGSDVTALLVGNGTGPGAVRGAAPGAAVTFYGIDAGSEAGSSSSCNTEIGGRTYSAIGRAIRQAVADGNRVISISLVSSAQNDGDIHAVTQALARGIVIVAGGENSTIETTSPFPHRANGVVSVNAIKEDGSLQTQGGGGVAAFRSTTVVAGGWGFSSQAAVKPAIAWGDNAVRIAGSSLARITSCCGRTTATATEPRR</sequence>
<dbReference type="Pfam" id="PF00082">
    <property type="entry name" value="Peptidase_S8"/>
    <property type="match status" value="1"/>
</dbReference>
<evidence type="ECO:0000313" key="3">
    <source>
        <dbReference type="EMBL" id="TPW77835.1"/>
    </source>
</evidence>
<dbReference type="AlphaFoldDB" id="A0A506Y739"/>
<dbReference type="InterPro" id="IPR000209">
    <property type="entry name" value="Peptidase_S8/S53_dom"/>
</dbReference>
<dbReference type="GO" id="GO:0004252">
    <property type="term" value="F:serine-type endopeptidase activity"/>
    <property type="evidence" value="ECO:0007669"/>
    <property type="project" value="InterPro"/>
</dbReference>
<dbReference type="GO" id="GO:0006508">
    <property type="term" value="P:proteolysis"/>
    <property type="evidence" value="ECO:0007669"/>
    <property type="project" value="InterPro"/>
</dbReference>
<comment type="caution">
    <text evidence="1">Lacks conserved residue(s) required for the propagation of feature annotation.</text>
</comment>